<sequence>MASIATPNTSAGESASYAEVAAIECVLRSSFGMSEQAPALENDPTDEALYLDLSAAIAGANGTARPCPDQHHHVSLIDVTGPSAAAIVEFTDCSGVSFPTYTSSKNATING</sequence>
<keyword evidence="2" id="KW-1185">Reference proteome</keyword>
<dbReference type="AlphaFoldDB" id="A0A1X6ZX45"/>
<evidence type="ECO:0000313" key="1">
    <source>
        <dbReference type="EMBL" id="SLN62209.1"/>
    </source>
</evidence>
<dbReference type="RefSeq" id="WP_143534493.1">
    <property type="nucleotide sequence ID" value="NZ_FWFX01000011.1"/>
</dbReference>
<accession>A0A1X6ZX45</accession>
<dbReference type="EMBL" id="FWFX01000011">
    <property type="protein sequence ID" value="SLN62209.1"/>
    <property type="molecule type" value="Genomic_DNA"/>
</dbReference>
<protein>
    <submittedName>
        <fullName evidence="1">Uncharacterized protein</fullName>
    </submittedName>
</protein>
<reference evidence="1 2" key="1">
    <citation type="submission" date="2017-03" db="EMBL/GenBank/DDBJ databases">
        <authorList>
            <person name="Afonso C.L."/>
            <person name="Miller P.J."/>
            <person name="Scott M.A."/>
            <person name="Spackman E."/>
            <person name="Goraichik I."/>
            <person name="Dimitrov K.M."/>
            <person name="Suarez D.L."/>
            <person name="Swayne D.E."/>
        </authorList>
    </citation>
    <scope>NUCLEOTIDE SEQUENCE [LARGE SCALE GENOMIC DNA]</scope>
    <source>
        <strain evidence="1 2">CECT 7450</strain>
    </source>
</reference>
<evidence type="ECO:0000313" key="2">
    <source>
        <dbReference type="Proteomes" id="UP000193061"/>
    </source>
</evidence>
<name>A0A1X6ZX45_9RHOB</name>
<gene>
    <name evidence="1" type="ORF">ROA7450_03256</name>
</gene>
<proteinExistence type="predicted"/>
<organism evidence="1 2">
    <name type="scientific">Roseovarius albus</name>
    <dbReference type="NCBI Taxonomy" id="1247867"/>
    <lineage>
        <taxon>Bacteria</taxon>
        <taxon>Pseudomonadati</taxon>
        <taxon>Pseudomonadota</taxon>
        <taxon>Alphaproteobacteria</taxon>
        <taxon>Rhodobacterales</taxon>
        <taxon>Roseobacteraceae</taxon>
        <taxon>Roseovarius</taxon>
    </lineage>
</organism>
<dbReference type="OrthoDB" id="7451095at2"/>
<dbReference type="Proteomes" id="UP000193061">
    <property type="component" value="Unassembled WGS sequence"/>
</dbReference>